<dbReference type="PROSITE" id="PS50105">
    <property type="entry name" value="SAM_DOMAIN"/>
    <property type="match status" value="1"/>
</dbReference>
<gene>
    <name evidence="2" type="ORF">GBAR_LOCUS13838</name>
</gene>
<feature type="domain" description="SAM" evidence="1">
    <location>
        <begin position="89"/>
        <end position="157"/>
    </location>
</feature>
<accession>A0AA35S5S5</accession>
<organism evidence="2 3">
    <name type="scientific">Geodia barretti</name>
    <name type="common">Barrett's horny sponge</name>
    <dbReference type="NCBI Taxonomy" id="519541"/>
    <lineage>
        <taxon>Eukaryota</taxon>
        <taxon>Metazoa</taxon>
        <taxon>Porifera</taxon>
        <taxon>Demospongiae</taxon>
        <taxon>Heteroscleromorpha</taxon>
        <taxon>Tetractinellida</taxon>
        <taxon>Astrophorina</taxon>
        <taxon>Geodiidae</taxon>
        <taxon>Geodia</taxon>
    </lineage>
</organism>
<dbReference type="Gene3D" id="1.10.150.50">
    <property type="entry name" value="Transcription Factor, Ets-1"/>
    <property type="match status" value="1"/>
</dbReference>
<protein>
    <recommendedName>
        <fullName evidence="1">SAM domain-containing protein</fullName>
    </recommendedName>
</protein>
<dbReference type="CDD" id="cd09487">
    <property type="entry name" value="SAM_superfamily"/>
    <property type="match status" value="1"/>
</dbReference>
<evidence type="ECO:0000313" key="2">
    <source>
        <dbReference type="EMBL" id="CAI8023729.1"/>
    </source>
</evidence>
<dbReference type="AlphaFoldDB" id="A0AA35S5S5"/>
<dbReference type="InterPro" id="IPR001660">
    <property type="entry name" value="SAM"/>
</dbReference>
<evidence type="ECO:0000313" key="3">
    <source>
        <dbReference type="Proteomes" id="UP001174909"/>
    </source>
</evidence>
<keyword evidence="3" id="KW-1185">Reference proteome</keyword>
<reference evidence="2" key="1">
    <citation type="submission" date="2023-03" db="EMBL/GenBank/DDBJ databases">
        <authorList>
            <person name="Steffen K."/>
            <person name="Cardenas P."/>
        </authorList>
    </citation>
    <scope>NUCLEOTIDE SEQUENCE</scope>
</reference>
<proteinExistence type="predicted"/>
<dbReference type="SUPFAM" id="SSF47769">
    <property type="entry name" value="SAM/Pointed domain"/>
    <property type="match status" value="1"/>
</dbReference>
<comment type="caution">
    <text evidence="2">The sequence shown here is derived from an EMBL/GenBank/DDBJ whole genome shotgun (WGS) entry which is preliminary data.</text>
</comment>
<feature type="non-terminal residue" evidence="2">
    <location>
        <position position="174"/>
    </location>
</feature>
<dbReference type="EMBL" id="CASHTH010002028">
    <property type="protein sequence ID" value="CAI8023729.1"/>
    <property type="molecule type" value="Genomic_DNA"/>
</dbReference>
<sequence>GSAKRAGRRIVWRLIPLSFLQVCVELLFPLPPSQLRRKQTMLSYARLLLSGQAARRSGYWKQLRCSLLLFLVLTSCRGEMTAVQDQGTIQQDCMLNWLLSLNISRHYADTYYGGFSAQFLDQRSLKLVSDSNLRDLGVQALGHRVLILDSASSGETEMERGERVGKRRRRLVQY</sequence>
<dbReference type="Proteomes" id="UP001174909">
    <property type="component" value="Unassembled WGS sequence"/>
</dbReference>
<evidence type="ECO:0000259" key="1">
    <source>
        <dbReference type="PROSITE" id="PS50105"/>
    </source>
</evidence>
<name>A0AA35S5S5_GEOBA</name>
<dbReference type="InterPro" id="IPR013761">
    <property type="entry name" value="SAM/pointed_sf"/>
</dbReference>